<evidence type="ECO:0000259" key="2">
    <source>
        <dbReference type="PROSITE" id="PS50006"/>
    </source>
</evidence>
<evidence type="ECO:0000313" key="3">
    <source>
        <dbReference type="EMBL" id="MFC5986580.1"/>
    </source>
</evidence>
<dbReference type="PROSITE" id="PS50006">
    <property type="entry name" value="FHA_DOMAIN"/>
    <property type="match status" value="1"/>
</dbReference>
<dbReference type="Pfam" id="PF00498">
    <property type="entry name" value="FHA"/>
    <property type="match status" value="1"/>
</dbReference>
<feature type="domain" description="FHA" evidence="2">
    <location>
        <begin position="95"/>
        <end position="151"/>
    </location>
</feature>
<proteinExistence type="predicted"/>
<evidence type="ECO:0000313" key="4">
    <source>
        <dbReference type="Proteomes" id="UP001596250"/>
    </source>
</evidence>
<keyword evidence="1" id="KW-1133">Transmembrane helix</keyword>
<dbReference type="CDD" id="cd00060">
    <property type="entry name" value="FHA"/>
    <property type="match status" value="1"/>
</dbReference>
<keyword evidence="1" id="KW-0812">Transmembrane</keyword>
<accession>A0ABW1IND7</accession>
<protein>
    <submittedName>
        <fullName evidence="3">FHA domain-containing protein</fullName>
    </submittedName>
</protein>
<dbReference type="RefSeq" id="WP_379893905.1">
    <property type="nucleotide sequence ID" value="NZ_CBCSCT010000092.1"/>
</dbReference>
<dbReference type="InterPro" id="IPR000253">
    <property type="entry name" value="FHA_dom"/>
</dbReference>
<dbReference type="SUPFAM" id="SSF49879">
    <property type="entry name" value="SMAD/FHA domain"/>
    <property type="match status" value="1"/>
</dbReference>
<dbReference type="Proteomes" id="UP001596250">
    <property type="component" value="Unassembled WGS sequence"/>
</dbReference>
<dbReference type="Gene3D" id="2.60.200.20">
    <property type="match status" value="1"/>
</dbReference>
<feature type="transmembrane region" description="Helical" evidence="1">
    <location>
        <begin position="12"/>
        <end position="31"/>
    </location>
</feature>
<dbReference type="InterPro" id="IPR008984">
    <property type="entry name" value="SMAD_FHA_dom_sf"/>
</dbReference>
<keyword evidence="4" id="KW-1185">Reference proteome</keyword>
<keyword evidence="1" id="KW-0472">Membrane</keyword>
<reference evidence="4" key="1">
    <citation type="journal article" date="2019" name="Int. J. Syst. Evol. Microbiol.">
        <title>The Global Catalogue of Microorganisms (GCM) 10K type strain sequencing project: providing services to taxonomists for standard genome sequencing and annotation.</title>
        <authorList>
            <consortium name="The Broad Institute Genomics Platform"/>
            <consortium name="The Broad Institute Genome Sequencing Center for Infectious Disease"/>
            <person name="Wu L."/>
            <person name="Ma J."/>
        </authorList>
    </citation>
    <scope>NUCLEOTIDE SEQUENCE [LARGE SCALE GENOMIC DNA]</scope>
    <source>
        <strain evidence="4">CCM 8749</strain>
    </source>
</reference>
<gene>
    <name evidence="3" type="ORF">ACFPXP_09125</name>
</gene>
<dbReference type="EMBL" id="JBHSQV010000119">
    <property type="protein sequence ID" value="MFC5986580.1"/>
    <property type="molecule type" value="Genomic_DNA"/>
</dbReference>
<feature type="transmembrane region" description="Helical" evidence="1">
    <location>
        <begin position="37"/>
        <end position="58"/>
    </location>
</feature>
<name>A0ABW1IND7_9BACL</name>
<comment type="caution">
    <text evidence="3">The sequence shown here is derived from an EMBL/GenBank/DDBJ whole genome shotgun (WGS) entry which is preliminary data.</text>
</comment>
<sequence>MKATTGFYWIKGIEILMAIIAIAATVFVYVINEEVVLKNVFGVFLALSAAWYVSVYLWPKAVKSRTKVSSISKLVLVDEAEHVMKEWQIEDQTSLLIGKSPITDEIDINLIDAEYASLVSRQHAVLNLVDGYWYVEDIQSKNGVGIKKAGQQARRKLEIETPHRVEPGDVIYIANTKLLVL</sequence>
<organism evidence="3 4">
    <name type="scientific">Marinicrinis lubricantis</name>
    <dbReference type="NCBI Taxonomy" id="2086470"/>
    <lineage>
        <taxon>Bacteria</taxon>
        <taxon>Bacillati</taxon>
        <taxon>Bacillota</taxon>
        <taxon>Bacilli</taxon>
        <taxon>Bacillales</taxon>
        <taxon>Paenibacillaceae</taxon>
    </lineage>
</organism>
<evidence type="ECO:0000256" key="1">
    <source>
        <dbReference type="SAM" id="Phobius"/>
    </source>
</evidence>